<comment type="subcellular location">
    <subcellularLocation>
        <location evidence="1">Membrane</location>
        <topology evidence="1">Multi-pass membrane protein</topology>
    </subcellularLocation>
</comment>
<keyword evidence="8" id="KW-0175">Coiled coil</keyword>
<dbReference type="PANTHER" id="PTHR32089">
    <property type="entry name" value="METHYL-ACCEPTING CHEMOTAXIS PROTEIN MCPB"/>
    <property type="match status" value="1"/>
</dbReference>
<reference evidence="13" key="1">
    <citation type="submission" date="2016-10" db="EMBL/GenBank/DDBJ databases">
        <authorList>
            <person name="Varghese N."/>
            <person name="Submissions S."/>
        </authorList>
    </citation>
    <scope>NUCLEOTIDE SEQUENCE [LARGE SCALE GENOMIC DNA]</scope>
    <source>
        <strain evidence="13">CGMCC 1.10228</strain>
    </source>
</reference>
<evidence type="ECO:0000256" key="5">
    <source>
        <dbReference type="ARBA" id="ARBA00023224"/>
    </source>
</evidence>
<dbReference type="PROSITE" id="PS50111">
    <property type="entry name" value="CHEMOTAXIS_TRANSDUC_2"/>
    <property type="match status" value="1"/>
</dbReference>
<gene>
    <name evidence="11" type="ORF">SAMN04488136_102236</name>
    <name evidence="12" type="ORF">SAMN04488136_10440</name>
</gene>
<dbReference type="SMART" id="SM00283">
    <property type="entry name" value="MA"/>
    <property type="match status" value="1"/>
</dbReference>
<dbReference type="GO" id="GO:0016020">
    <property type="term" value="C:membrane"/>
    <property type="evidence" value="ECO:0007669"/>
    <property type="project" value="UniProtKB-SubCell"/>
</dbReference>
<dbReference type="CDD" id="cd11386">
    <property type="entry name" value="MCP_signal"/>
    <property type="match status" value="1"/>
</dbReference>
<dbReference type="FunFam" id="1.10.287.950:FF:000001">
    <property type="entry name" value="Methyl-accepting chemotaxis sensory transducer"/>
    <property type="match status" value="1"/>
</dbReference>
<dbReference type="InterPro" id="IPR004089">
    <property type="entry name" value="MCPsignal_dom"/>
</dbReference>
<accession>A0A1G7XUP9</accession>
<evidence type="ECO:0000313" key="11">
    <source>
        <dbReference type="EMBL" id="SDG76606.1"/>
    </source>
</evidence>
<evidence type="ECO:0000313" key="13">
    <source>
        <dbReference type="Proteomes" id="UP000198854"/>
    </source>
</evidence>
<dbReference type="Gene3D" id="1.10.287.950">
    <property type="entry name" value="Methyl-accepting chemotaxis protein"/>
    <property type="match status" value="1"/>
</dbReference>
<dbReference type="InterPro" id="IPR024478">
    <property type="entry name" value="HlyB_4HB_MCP"/>
</dbReference>
<dbReference type="InterPro" id="IPR004090">
    <property type="entry name" value="Chemotax_Me-accpt_rcpt"/>
</dbReference>
<evidence type="ECO:0000256" key="7">
    <source>
        <dbReference type="PROSITE-ProRule" id="PRU00284"/>
    </source>
</evidence>
<dbReference type="EMBL" id="FNDD01000004">
    <property type="protein sequence ID" value="SDG87902.1"/>
    <property type="molecule type" value="Genomic_DNA"/>
</dbReference>
<reference evidence="12 13" key="2">
    <citation type="submission" date="2016-10" db="EMBL/GenBank/DDBJ databases">
        <authorList>
            <person name="de Groot N.N."/>
        </authorList>
    </citation>
    <scope>NUCLEOTIDE SEQUENCE [LARGE SCALE GENOMIC DNA]</scope>
    <source>
        <strain evidence="12 13">CGMCC 1.10228</strain>
    </source>
</reference>
<evidence type="ECO:0000256" key="9">
    <source>
        <dbReference type="SAM" id="Phobius"/>
    </source>
</evidence>
<sequence>MLSNLSIRRRLTLGFGILLILMVTLTVIGVRNVNFIDDTLSEISDINAVKQRYAIDFRGSVHDRAIAIRDIALATQDSQIHQYEQVIAELSQTYARSKQQLSLMRDSGIVFSQEERDILRAIDAQESRTLPLISHIITAKKRGSDVTTQILEQVRPAFIDWLDTINQFIDYQEHANQIATPKAREVASGFSTLMLCATAIAVLVSIVVGLLIERSLRQSLGAEPFEAEQALATIASGDLSQRINSQYSASMMASVVKMQTQLAATVTNIANVASALNLKAQDVSQSSQRISESTKVQTSMTQSTAASLDQLRASIQDVSAAATQTEQNSTLTLEFATQGQQSVLISQQQMELIATTMANTVARVQDLERDIAQITGITQVINGISDQTNLLALNAAIEAARAGQAGKGFAVVADEVRKLAQDTHHATKEIDQMIGQISTNTQALVKAVETTQPQVESGREQVMKTHQLLDNITNQARDSLSWVSQLATNTQEQTGAIADVTSAMDTILNMSQDAQLETDNNQHTTEALTQLSFDLQRDIDYFHLGQPRA</sequence>
<keyword evidence="13" id="KW-1185">Reference proteome</keyword>
<dbReference type="InterPro" id="IPR047347">
    <property type="entry name" value="YvaQ-like_sensor"/>
</dbReference>
<dbReference type="Proteomes" id="UP000198854">
    <property type="component" value="Unassembled WGS sequence"/>
</dbReference>
<dbReference type="EMBL" id="FNDD01000002">
    <property type="protein sequence ID" value="SDG76606.1"/>
    <property type="molecule type" value="Genomic_DNA"/>
</dbReference>
<keyword evidence="5 7" id="KW-0807">Transducer</keyword>
<feature type="transmembrane region" description="Helical" evidence="9">
    <location>
        <begin position="12"/>
        <end position="30"/>
    </location>
</feature>
<proteinExistence type="inferred from homology"/>
<dbReference type="GO" id="GO:0004888">
    <property type="term" value="F:transmembrane signaling receptor activity"/>
    <property type="evidence" value="ECO:0007669"/>
    <property type="project" value="InterPro"/>
</dbReference>
<organism evidence="12 13">
    <name type="scientific">Vibrio xiamenensis</name>
    <dbReference type="NCBI Taxonomy" id="861298"/>
    <lineage>
        <taxon>Bacteria</taxon>
        <taxon>Pseudomonadati</taxon>
        <taxon>Pseudomonadota</taxon>
        <taxon>Gammaproteobacteria</taxon>
        <taxon>Vibrionales</taxon>
        <taxon>Vibrionaceae</taxon>
        <taxon>Vibrio</taxon>
    </lineage>
</organism>
<feature type="domain" description="Methyl-accepting transducer" evidence="10">
    <location>
        <begin position="272"/>
        <end position="508"/>
    </location>
</feature>
<evidence type="ECO:0000256" key="1">
    <source>
        <dbReference type="ARBA" id="ARBA00004141"/>
    </source>
</evidence>
<evidence type="ECO:0000256" key="4">
    <source>
        <dbReference type="ARBA" id="ARBA00023136"/>
    </source>
</evidence>
<dbReference type="Pfam" id="PF00015">
    <property type="entry name" value="MCPsignal"/>
    <property type="match status" value="1"/>
</dbReference>
<dbReference type="PRINTS" id="PR00260">
    <property type="entry name" value="CHEMTRNSDUCR"/>
</dbReference>
<dbReference type="CDD" id="cd19411">
    <property type="entry name" value="MCP2201-like_sensor"/>
    <property type="match status" value="1"/>
</dbReference>
<dbReference type="AlphaFoldDB" id="A0A1G7XUP9"/>
<dbReference type="SUPFAM" id="SSF58104">
    <property type="entry name" value="Methyl-accepting chemotaxis protein (MCP) signaling domain"/>
    <property type="match status" value="1"/>
</dbReference>
<dbReference type="Pfam" id="PF12729">
    <property type="entry name" value="4HB_MCP_1"/>
    <property type="match status" value="1"/>
</dbReference>
<feature type="transmembrane region" description="Helical" evidence="9">
    <location>
        <begin position="190"/>
        <end position="212"/>
    </location>
</feature>
<evidence type="ECO:0000313" key="12">
    <source>
        <dbReference type="EMBL" id="SDG87902.1"/>
    </source>
</evidence>
<feature type="coiled-coil region" evidence="8">
    <location>
        <begin position="73"/>
        <end position="100"/>
    </location>
</feature>
<keyword evidence="4 9" id="KW-0472">Membrane</keyword>
<dbReference type="GO" id="GO:0007165">
    <property type="term" value="P:signal transduction"/>
    <property type="evidence" value="ECO:0007669"/>
    <property type="project" value="UniProtKB-KW"/>
</dbReference>
<dbReference type="GO" id="GO:0006935">
    <property type="term" value="P:chemotaxis"/>
    <property type="evidence" value="ECO:0007669"/>
    <property type="project" value="InterPro"/>
</dbReference>
<evidence type="ECO:0000256" key="2">
    <source>
        <dbReference type="ARBA" id="ARBA00022692"/>
    </source>
</evidence>
<comment type="similarity">
    <text evidence="6">Belongs to the methyl-accepting chemotaxis (MCP) protein family.</text>
</comment>
<protein>
    <submittedName>
        <fullName evidence="12">Methyl-accepting chemotaxis protein</fullName>
    </submittedName>
</protein>
<evidence type="ECO:0000259" key="10">
    <source>
        <dbReference type="PROSITE" id="PS50111"/>
    </source>
</evidence>
<evidence type="ECO:0000256" key="3">
    <source>
        <dbReference type="ARBA" id="ARBA00022989"/>
    </source>
</evidence>
<keyword evidence="2 9" id="KW-0812">Transmembrane</keyword>
<evidence type="ECO:0000256" key="8">
    <source>
        <dbReference type="SAM" id="Coils"/>
    </source>
</evidence>
<dbReference type="PANTHER" id="PTHR32089:SF119">
    <property type="entry name" value="METHYL-ACCEPTING CHEMOTAXIS PROTEIN CTPL"/>
    <property type="match status" value="1"/>
</dbReference>
<evidence type="ECO:0000256" key="6">
    <source>
        <dbReference type="ARBA" id="ARBA00029447"/>
    </source>
</evidence>
<keyword evidence="3 9" id="KW-1133">Transmembrane helix</keyword>
<dbReference type="STRING" id="861298.SAMN04488136_102236"/>
<name>A0A1G7XUP9_9VIBR</name>